<keyword evidence="2" id="KW-1185">Reference proteome</keyword>
<sequence length="198" mass="22016">MGIIDEIYEGKLDLSVPPEQLVLENDLVELLPCLPEKSDREAWVELCIDQGKTVGMILQQMLKLKADDEFNISKLMGALDNEDGMHLSIEESVVGEIEKDSSFCFDPSDDAVIDEKISQWVSESVWPPILNRFKLDRSEFIRKLVGEIGKSLDCDPPSAAGWCDFSMIDFAAAEFMDESLGSGVSVSHPNIHCSYAIV</sequence>
<comment type="caution">
    <text evidence="1">The sequence shown here is derived from an EMBL/GenBank/DDBJ whole genome shotgun (WGS) entry which is preliminary data.</text>
</comment>
<dbReference type="GeneID" id="26807565"/>
<reference evidence="1 2" key="1">
    <citation type="submission" date="2014-06" db="EMBL/GenBank/DDBJ databases">
        <title>The Genome of the Aflatoxigenic Filamentous Fungus Aspergillus nomius.</title>
        <authorList>
            <person name="Moore M.G."/>
            <person name="Shannon B.M."/>
            <person name="Brian M.M."/>
        </authorList>
    </citation>
    <scope>NUCLEOTIDE SEQUENCE [LARGE SCALE GENOMIC DNA]</scope>
    <source>
        <strain evidence="1 2">NRRL 13137</strain>
    </source>
</reference>
<evidence type="ECO:0000313" key="1">
    <source>
        <dbReference type="EMBL" id="KNG84946.1"/>
    </source>
</evidence>
<dbReference type="AlphaFoldDB" id="A0A0L1IZI3"/>
<dbReference type="EMBL" id="JNOM01000180">
    <property type="protein sequence ID" value="KNG84946.1"/>
    <property type="molecule type" value="Genomic_DNA"/>
</dbReference>
<organism evidence="1 2">
    <name type="scientific">Aspergillus nomiae NRRL (strain ATCC 15546 / NRRL 13137 / CBS 260.88 / M93)</name>
    <dbReference type="NCBI Taxonomy" id="1509407"/>
    <lineage>
        <taxon>Eukaryota</taxon>
        <taxon>Fungi</taxon>
        <taxon>Dikarya</taxon>
        <taxon>Ascomycota</taxon>
        <taxon>Pezizomycotina</taxon>
        <taxon>Eurotiomycetes</taxon>
        <taxon>Eurotiomycetidae</taxon>
        <taxon>Eurotiales</taxon>
        <taxon>Aspergillaceae</taxon>
        <taxon>Aspergillus</taxon>
        <taxon>Aspergillus subgen. Circumdati</taxon>
    </lineage>
</organism>
<name>A0A0L1IZI3_ASPN3</name>
<evidence type="ECO:0000313" key="2">
    <source>
        <dbReference type="Proteomes" id="UP000037505"/>
    </source>
</evidence>
<protein>
    <submittedName>
        <fullName evidence="1">Uncharacterized protein</fullName>
    </submittedName>
</protein>
<accession>A0A0L1IZI3</accession>
<proteinExistence type="predicted"/>
<gene>
    <name evidence="1" type="ORF">ANOM_005761</name>
</gene>
<dbReference type="OrthoDB" id="10375701at2759"/>
<dbReference type="Proteomes" id="UP000037505">
    <property type="component" value="Unassembled WGS sequence"/>
</dbReference>
<dbReference type="RefSeq" id="XP_015405869.1">
    <property type="nucleotide sequence ID" value="XM_015551018.1"/>
</dbReference>